<dbReference type="GO" id="GO:0016791">
    <property type="term" value="F:phosphatase activity"/>
    <property type="evidence" value="ECO:0007669"/>
    <property type="project" value="TreeGrafter"/>
</dbReference>
<dbReference type="RefSeq" id="WP_177194648.1">
    <property type="nucleotide sequence ID" value="NZ_FONT01000001.1"/>
</dbReference>
<evidence type="ECO:0000313" key="4">
    <source>
        <dbReference type="Proteomes" id="UP000199516"/>
    </source>
</evidence>
<protein>
    <submittedName>
        <fullName evidence="3">Alpha-ribazole phosphatase</fullName>
    </submittedName>
</protein>
<dbReference type="InterPro" id="IPR029033">
    <property type="entry name" value="His_PPase_superfam"/>
</dbReference>
<dbReference type="Gene3D" id="3.40.50.1240">
    <property type="entry name" value="Phosphoglycerate mutase-like"/>
    <property type="match status" value="1"/>
</dbReference>
<dbReference type="EMBL" id="FONT01000001">
    <property type="protein sequence ID" value="SFE33114.1"/>
    <property type="molecule type" value="Genomic_DNA"/>
</dbReference>
<dbReference type="Proteomes" id="UP000199516">
    <property type="component" value="Unassembled WGS sequence"/>
</dbReference>
<evidence type="ECO:0000256" key="2">
    <source>
        <dbReference type="PIRSR" id="PIRSR613078-2"/>
    </source>
</evidence>
<dbReference type="GO" id="GO:0005737">
    <property type="term" value="C:cytoplasm"/>
    <property type="evidence" value="ECO:0007669"/>
    <property type="project" value="TreeGrafter"/>
</dbReference>
<name>A0A1I1ZMS3_9BACI</name>
<reference evidence="3 4" key="1">
    <citation type="submission" date="2016-10" db="EMBL/GenBank/DDBJ databases">
        <authorList>
            <person name="de Groot N.N."/>
        </authorList>
    </citation>
    <scope>NUCLEOTIDE SEQUENCE [LARGE SCALE GENOMIC DNA]</scope>
    <source>
        <strain evidence="3 4">DSM 23995</strain>
    </source>
</reference>
<gene>
    <name evidence="3" type="ORF">SAMN05192532_101343</name>
</gene>
<accession>A0A1I1ZMS3</accession>
<evidence type="ECO:0000313" key="3">
    <source>
        <dbReference type="EMBL" id="SFE33114.1"/>
    </source>
</evidence>
<dbReference type="InterPro" id="IPR050275">
    <property type="entry name" value="PGM_Phosphatase"/>
</dbReference>
<dbReference type="PANTHER" id="PTHR48100">
    <property type="entry name" value="BROAD-SPECIFICITY PHOSPHATASE YOR283W-RELATED"/>
    <property type="match status" value="1"/>
</dbReference>
<proteinExistence type="predicted"/>
<dbReference type="CDD" id="cd07067">
    <property type="entry name" value="HP_PGM_like"/>
    <property type="match status" value="1"/>
</dbReference>
<dbReference type="InterPro" id="IPR013078">
    <property type="entry name" value="His_Pase_superF_clade-1"/>
</dbReference>
<dbReference type="PANTHER" id="PTHR48100:SF1">
    <property type="entry name" value="HISTIDINE PHOSPHATASE FAMILY PROTEIN-RELATED"/>
    <property type="match status" value="1"/>
</dbReference>
<feature type="binding site" evidence="2">
    <location>
        <begin position="11"/>
        <end position="18"/>
    </location>
    <ligand>
        <name>substrate</name>
    </ligand>
</feature>
<feature type="active site" description="Tele-phosphohistidine intermediate" evidence="1">
    <location>
        <position position="12"/>
    </location>
</feature>
<dbReference type="SMART" id="SM00855">
    <property type="entry name" value="PGAM"/>
    <property type="match status" value="1"/>
</dbReference>
<dbReference type="SUPFAM" id="SSF53254">
    <property type="entry name" value="Phosphoglycerate mutase-like"/>
    <property type="match status" value="1"/>
</dbReference>
<feature type="binding site" evidence="2">
    <location>
        <begin position="24"/>
        <end position="25"/>
    </location>
    <ligand>
        <name>substrate</name>
    </ligand>
</feature>
<evidence type="ECO:0000256" key="1">
    <source>
        <dbReference type="PIRSR" id="PIRSR613078-1"/>
    </source>
</evidence>
<sequence>MDEQRTVLFIRHGITAPNKSKKYTGWSDPELLEEEKERLLQYTTPYQPDAVFSSDLLRARQTAALYFPAVDIVESRYLREFHFGVFEGKTYEELKNNRSYCQWLNHWTESGPPEGESFDEFRMRVSKGWDMMKQQSSRIMAVVTHSGWIREWCHLYAPGIVPEQTLWNIPFGGGWIGTFTRRKGDWTCNSLQEVRITEKRNG</sequence>
<organism evidence="3 4">
    <name type="scientific">Alteribacillus iranensis</name>
    <dbReference type="NCBI Taxonomy" id="930128"/>
    <lineage>
        <taxon>Bacteria</taxon>
        <taxon>Bacillati</taxon>
        <taxon>Bacillota</taxon>
        <taxon>Bacilli</taxon>
        <taxon>Bacillales</taxon>
        <taxon>Bacillaceae</taxon>
        <taxon>Alteribacillus</taxon>
    </lineage>
</organism>
<dbReference type="STRING" id="930128.SAMN05192532_101343"/>
<dbReference type="Pfam" id="PF00300">
    <property type="entry name" value="His_Phos_1"/>
    <property type="match status" value="1"/>
</dbReference>
<feature type="active site" description="Proton donor/acceptor" evidence="1">
    <location>
        <position position="80"/>
    </location>
</feature>
<feature type="binding site" evidence="2">
    <location>
        <position position="58"/>
    </location>
    <ligand>
        <name>substrate</name>
    </ligand>
</feature>
<keyword evidence="4" id="KW-1185">Reference proteome</keyword>
<dbReference type="AlphaFoldDB" id="A0A1I1ZMS3"/>